<organism evidence="1 2">
    <name type="scientific">Candidatus Woesebacteria bacterium RIFCSPHIGHO2_01_FULL_38_9</name>
    <dbReference type="NCBI Taxonomy" id="1802492"/>
    <lineage>
        <taxon>Bacteria</taxon>
        <taxon>Candidatus Woeseibacteriota</taxon>
    </lineage>
</organism>
<name>A0A1F7XZY4_9BACT</name>
<comment type="caution">
    <text evidence="1">The sequence shown here is derived from an EMBL/GenBank/DDBJ whole genome shotgun (WGS) entry which is preliminary data.</text>
</comment>
<dbReference type="EMBL" id="MGGE01000047">
    <property type="protein sequence ID" value="OGM20249.1"/>
    <property type="molecule type" value="Genomic_DNA"/>
</dbReference>
<sequence>MERPGQIDRSLNQLRESLDNRHITSVTCDGCGLKIYCASKFPWGALNSKVEKECVGIDASGNPVEGVSCAIQETNLSSS</sequence>
<dbReference type="Proteomes" id="UP000178419">
    <property type="component" value="Unassembled WGS sequence"/>
</dbReference>
<dbReference type="AlphaFoldDB" id="A0A1F7XZY4"/>
<reference evidence="1 2" key="1">
    <citation type="journal article" date="2016" name="Nat. Commun.">
        <title>Thousands of microbial genomes shed light on interconnected biogeochemical processes in an aquifer system.</title>
        <authorList>
            <person name="Anantharaman K."/>
            <person name="Brown C.T."/>
            <person name="Hug L.A."/>
            <person name="Sharon I."/>
            <person name="Castelle C.J."/>
            <person name="Probst A.J."/>
            <person name="Thomas B.C."/>
            <person name="Singh A."/>
            <person name="Wilkins M.J."/>
            <person name="Karaoz U."/>
            <person name="Brodie E.L."/>
            <person name="Williams K.H."/>
            <person name="Hubbard S.S."/>
            <person name="Banfield J.F."/>
        </authorList>
    </citation>
    <scope>NUCLEOTIDE SEQUENCE [LARGE SCALE GENOMIC DNA]</scope>
</reference>
<gene>
    <name evidence="1" type="ORF">A2714_02975</name>
</gene>
<protein>
    <submittedName>
        <fullName evidence="1">Uncharacterized protein</fullName>
    </submittedName>
</protein>
<accession>A0A1F7XZY4</accession>
<evidence type="ECO:0000313" key="2">
    <source>
        <dbReference type="Proteomes" id="UP000178419"/>
    </source>
</evidence>
<evidence type="ECO:0000313" key="1">
    <source>
        <dbReference type="EMBL" id="OGM20249.1"/>
    </source>
</evidence>
<proteinExistence type="predicted"/>